<keyword evidence="5 8" id="KW-0482">Metalloprotease</keyword>
<keyword evidence="1" id="KW-0645">Protease</keyword>
<dbReference type="InterPro" id="IPR001818">
    <property type="entry name" value="Pept_M10_metallopeptidase"/>
</dbReference>
<dbReference type="SUPFAM" id="SSF55486">
    <property type="entry name" value="Metalloproteases ('zincins'), catalytic domain"/>
    <property type="match status" value="1"/>
</dbReference>
<dbReference type="InterPro" id="IPR021190">
    <property type="entry name" value="Pept_M10A"/>
</dbReference>
<evidence type="ECO:0000259" key="7">
    <source>
        <dbReference type="SMART" id="SM00235"/>
    </source>
</evidence>
<dbReference type="PANTHER" id="PTHR10201">
    <property type="entry name" value="MATRIX METALLOPROTEINASE"/>
    <property type="match status" value="1"/>
</dbReference>
<evidence type="ECO:0000256" key="4">
    <source>
        <dbReference type="ARBA" id="ARBA00022833"/>
    </source>
</evidence>
<accession>A0ABW4K0P8</accession>
<evidence type="ECO:0000313" key="8">
    <source>
        <dbReference type="EMBL" id="MFD1696548.1"/>
    </source>
</evidence>
<dbReference type="RefSeq" id="WP_149892593.1">
    <property type="nucleotide sequence ID" value="NZ_JBHUFA010000004.1"/>
</dbReference>
<keyword evidence="3 8" id="KW-0378">Hydrolase</keyword>
<proteinExistence type="predicted"/>
<dbReference type="GO" id="GO:0008237">
    <property type="term" value="F:metallopeptidase activity"/>
    <property type="evidence" value="ECO:0007669"/>
    <property type="project" value="UniProtKB-KW"/>
</dbReference>
<dbReference type="Proteomes" id="UP001597327">
    <property type="component" value="Unassembled WGS sequence"/>
</dbReference>
<evidence type="ECO:0000256" key="1">
    <source>
        <dbReference type="ARBA" id="ARBA00022670"/>
    </source>
</evidence>
<feature type="chain" id="PRO_5047502208" evidence="6">
    <location>
        <begin position="38"/>
        <end position="324"/>
    </location>
</feature>
<dbReference type="Gene3D" id="3.40.390.10">
    <property type="entry name" value="Collagenase (Catalytic Domain)"/>
    <property type="match status" value="1"/>
</dbReference>
<evidence type="ECO:0000256" key="5">
    <source>
        <dbReference type="ARBA" id="ARBA00023049"/>
    </source>
</evidence>
<comment type="caution">
    <text evidence="8">The sequence shown here is derived from an EMBL/GenBank/DDBJ whole genome shotgun (WGS) entry which is preliminary data.</text>
</comment>
<dbReference type="Pfam" id="PF00413">
    <property type="entry name" value="Peptidase_M10"/>
    <property type="match status" value="1"/>
</dbReference>
<keyword evidence="4" id="KW-0862">Zinc</keyword>
<gene>
    <name evidence="8" type="ORF">ACFSC7_13555</name>
</gene>
<dbReference type="PRINTS" id="PR00138">
    <property type="entry name" value="MATRIXIN"/>
</dbReference>
<dbReference type="InterPro" id="IPR006026">
    <property type="entry name" value="Peptidase_Metallo"/>
</dbReference>
<keyword evidence="9" id="KW-1185">Reference proteome</keyword>
<evidence type="ECO:0000256" key="6">
    <source>
        <dbReference type="SAM" id="SignalP"/>
    </source>
</evidence>
<feature type="signal peptide" evidence="6">
    <location>
        <begin position="1"/>
        <end position="37"/>
    </location>
</feature>
<reference evidence="9" key="1">
    <citation type="journal article" date="2019" name="Int. J. Syst. Evol. Microbiol.">
        <title>The Global Catalogue of Microorganisms (GCM) 10K type strain sequencing project: providing services to taxonomists for standard genome sequencing and annotation.</title>
        <authorList>
            <consortium name="The Broad Institute Genomics Platform"/>
            <consortium name="The Broad Institute Genome Sequencing Center for Infectious Disease"/>
            <person name="Wu L."/>
            <person name="Ma J."/>
        </authorList>
    </citation>
    <scope>NUCLEOTIDE SEQUENCE [LARGE SCALE GENOMIC DNA]</scope>
    <source>
        <strain evidence="9">JCM 3369</strain>
    </source>
</reference>
<dbReference type="InterPro" id="IPR024079">
    <property type="entry name" value="MetalloPept_cat_dom_sf"/>
</dbReference>
<evidence type="ECO:0000313" key="9">
    <source>
        <dbReference type="Proteomes" id="UP001597327"/>
    </source>
</evidence>
<feature type="domain" description="Peptidase metallopeptidase" evidence="7">
    <location>
        <begin position="100"/>
        <end position="315"/>
    </location>
</feature>
<dbReference type="PANTHER" id="PTHR10201:SF323">
    <property type="entry name" value="MATRIX METALLOPROTEINASE-21"/>
    <property type="match status" value="1"/>
</dbReference>
<evidence type="ECO:0000256" key="2">
    <source>
        <dbReference type="ARBA" id="ARBA00022723"/>
    </source>
</evidence>
<keyword evidence="2" id="KW-0479">Metal-binding</keyword>
<dbReference type="EC" id="3.4.24.-" evidence="8"/>
<name>A0ABW4K0P8_9HYPH</name>
<protein>
    <submittedName>
        <fullName evidence="8">Matrixin family metalloprotease</fullName>
        <ecNumber evidence="8">3.4.24.-</ecNumber>
    </submittedName>
</protein>
<organism evidence="8 9">
    <name type="scientific">Roseibium aestuarii</name>
    <dbReference type="NCBI Taxonomy" id="2600299"/>
    <lineage>
        <taxon>Bacteria</taxon>
        <taxon>Pseudomonadati</taxon>
        <taxon>Pseudomonadota</taxon>
        <taxon>Alphaproteobacteria</taxon>
        <taxon>Hyphomicrobiales</taxon>
        <taxon>Stappiaceae</taxon>
        <taxon>Roseibium</taxon>
    </lineage>
</organism>
<dbReference type="EMBL" id="JBHUFA010000004">
    <property type="protein sequence ID" value="MFD1696548.1"/>
    <property type="molecule type" value="Genomic_DNA"/>
</dbReference>
<keyword evidence="6" id="KW-0732">Signal</keyword>
<dbReference type="SMART" id="SM00235">
    <property type="entry name" value="ZnMc"/>
    <property type="match status" value="1"/>
</dbReference>
<evidence type="ECO:0000256" key="3">
    <source>
        <dbReference type="ARBA" id="ARBA00022801"/>
    </source>
</evidence>
<sequence>MTTQTPGAAEGRTRFRRSRAGAALVAALATFAGPALAGGAGAAGRPIAPLSGSTPSNVEQASRTTSPQAGAFVQPAAYPQPARAGSVPSPDYKLLKLDGSLVKWGAASIGSGARITYAFLETPVQDGQARNCRSMTGLSGLAARSGLTAETVQGAARQAFSRWEAVADVTFEEIADPARADILLGAQTLPRGYAFANVRPVAQDTKELALRSRSDARTDVGAERGVAASAAQPGVSVSLIARSAVCLNPAHRWKLGYDGDLAAYDLVHTFTHEIGHAIGLDHPARRGALMHFKYTEASVGLQAGDVAGAVALYGAARTRIGRTD</sequence>